<reference evidence="3 4" key="1">
    <citation type="journal article" date="2019" name="Nat. Med.">
        <title>A library of human gut bacterial isolates paired with longitudinal multiomics data enables mechanistic microbiome research.</title>
        <authorList>
            <person name="Poyet M."/>
            <person name="Groussin M."/>
            <person name="Gibbons S.M."/>
            <person name="Avila-Pacheco J."/>
            <person name="Jiang X."/>
            <person name="Kearney S.M."/>
            <person name="Perrotta A.R."/>
            <person name="Berdy B."/>
            <person name="Zhao S."/>
            <person name="Lieberman T.D."/>
            <person name="Swanson P.K."/>
            <person name="Smith M."/>
            <person name="Roesemann S."/>
            <person name="Alexander J.E."/>
            <person name="Rich S.A."/>
            <person name="Livny J."/>
            <person name="Vlamakis H."/>
            <person name="Clish C."/>
            <person name="Bullock K."/>
            <person name="Deik A."/>
            <person name="Scott J."/>
            <person name="Pierce K.A."/>
            <person name="Xavier R.J."/>
            <person name="Alm E.J."/>
        </authorList>
    </citation>
    <scope>NUCLEOTIDE SEQUENCE [LARGE SCALE GENOMIC DNA]</scope>
    <source>
        <strain evidence="3 4">BIOML-A73</strain>
    </source>
</reference>
<dbReference type="Proteomes" id="UP000474077">
    <property type="component" value="Unassembled WGS sequence"/>
</dbReference>
<accession>A0A4Q5DV73</accession>
<dbReference type="Gene3D" id="2.140.10.30">
    <property type="entry name" value="Dipeptidylpeptidase IV, N-terminal domain"/>
    <property type="match status" value="1"/>
</dbReference>
<sequence>MVLKRVFIVGSLSFIFALQGWGQASGKHDTILANYELVQEFQEFTLGGKLSNNSLSIYPREINDTDNFWFDFQTTAGKDYYYVMPAAGKREPLFDKSKMAMQLSEFTKGVVDKNKLDISSITFSKDQRSFEFDYKGKQYSYNRLTGKLTIVEKKEEKKESSDPSYTWMNFSPDKKYILYAKNHNLYVKGNKSLGVDTTEVQLTTDGMKDFSYAREDDYEPAEDGEVPTLARWCPDNRHVYAVRDDNRLLRDFWVINSIEDSPSLVKYKYEFPGDKYVTQNDLTIIDIVEKTAKKAKVEKWKDQYVMPLHVTSDSKYLFFERTKRTWDEVDVCSVNLSTLEVKEIIHEEDKPYRDPHARNVAILNDGKDILFRSERTGWGHYYHYDGDGNLKNVMTSGEWVTGYINSIDTLKRKVYLYGYGKDKKVNPFYYMLFEVDIDKEGVTPLSTEDGQHNVNFLKSHNYYIDTYSRVDMEPKIMLKDRKGKVIMELAKPDLDLVYASGWKKPERFVVKAADNITDLYGVMWKPSDFNPEKKYPIISVVYPGPYFGFVPTNFTLDDSYCTRMAQLGFIVITVGHRGDTPMRGKAYHRYGYGNMRDYPLADDKYAIEQLAQRHSFINGKKVGIYGHSGGGFMAAAAIFTYPDFYTAAVSCSGNHDNSIYNRGWGECYNGVKEVEKVVKDSLGNETKEYEYKFSVKSNAEIAKNLKGHLMLVTGDMDKNVNPAHTYRVAQALIEAGKDFDMLVIPGAGHGYGSADKYFEKKMYRFFAKHLLGDNRADYWGDINCTK</sequence>
<evidence type="ECO:0000313" key="3">
    <source>
        <dbReference type="EMBL" id="KAB6087195.1"/>
    </source>
</evidence>
<dbReference type="InterPro" id="IPR001375">
    <property type="entry name" value="Peptidase_S9_cat"/>
</dbReference>
<dbReference type="GO" id="GO:0008236">
    <property type="term" value="F:serine-type peptidase activity"/>
    <property type="evidence" value="ECO:0007669"/>
    <property type="project" value="InterPro"/>
</dbReference>
<dbReference type="Gene3D" id="3.40.50.1820">
    <property type="entry name" value="alpha/beta hydrolase"/>
    <property type="match status" value="1"/>
</dbReference>
<dbReference type="EMBL" id="WDER01000001">
    <property type="protein sequence ID" value="KAB6087195.1"/>
    <property type="molecule type" value="Genomic_DNA"/>
</dbReference>
<protein>
    <submittedName>
        <fullName evidence="3">Prolyl oligopeptidase family serine peptidase</fullName>
    </submittedName>
</protein>
<comment type="caution">
    <text evidence="3">The sequence shown here is derived from an EMBL/GenBank/DDBJ whole genome shotgun (WGS) entry which is preliminary data.</text>
</comment>
<dbReference type="GO" id="GO:0006508">
    <property type="term" value="P:proteolysis"/>
    <property type="evidence" value="ECO:0007669"/>
    <property type="project" value="InterPro"/>
</dbReference>
<dbReference type="PANTHER" id="PTHR11731">
    <property type="entry name" value="PROTEASE FAMILY S9B,C DIPEPTIDYL-PEPTIDASE IV-RELATED"/>
    <property type="match status" value="1"/>
</dbReference>
<dbReference type="Pfam" id="PF00930">
    <property type="entry name" value="DPPIV_N"/>
    <property type="match status" value="1"/>
</dbReference>
<dbReference type="AlphaFoldDB" id="A0A4Q5DV73"/>
<feature type="domain" description="Dipeptidylpeptidase IV N-terminal" evidence="2">
    <location>
        <begin position="124"/>
        <end position="472"/>
    </location>
</feature>
<dbReference type="RefSeq" id="WP_049701530.1">
    <property type="nucleotide sequence ID" value="NZ_JAASHA010000003.1"/>
</dbReference>
<dbReference type="PANTHER" id="PTHR11731:SF193">
    <property type="entry name" value="DIPEPTIDYL PEPTIDASE 9"/>
    <property type="match status" value="1"/>
</dbReference>
<dbReference type="SUPFAM" id="SSF82171">
    <property type="entry name" value="DPP6 N-terminal domain-like"/>
    <property type="match status" value="1"/>
</dbReference>
<evidence type="ECO:0000259" key="2">
    <source>
        <dbReference type="Pfam" id="PF00930"/>
    </source>
</evidence>
<proteinExistence type="predicted"/>
<gene>
    <name evidence="3" type="ORF">GA560_00805</name>
</gene>
<organism evidence="3 4">
    <name type="scientific">Bacteroides xylanisolvens</name>
    <dbReference type="NCBI Taxonomy" id="371601"/>
    <lineage>
        <taxon>Bacteria</taxon>
        <taxon>Pseudomonadati</taxon>
        <taxon>Bacteroidota</taxon>
        <taxon>Bacteroidia</taxon>
        <taxon>Bacteroidales</taxon>
        <taxon>Bacteroidaceae</taxon>
        <taxon>Bacteroides</taxon>
    </lineage>
</organism>
<dbReference type="GO" id="GO:0008239">
    <property type="term" value="F:dipeptidyl-peptidase activity"/>
    <property type="evidence" value="ECO:0007669"/>
    <property type="project" value="TreeGrafter"/>
</dbReference>
<evidence type="ECO:0000313" key="4">
    <source>
        <dbReference type="Proteomes" id="UP000474077"/>
    </source>
</evidence>
<dbReference type="InterPro" id="IPR002469">
    <property type="entry name" value="Peptidase_S9B_N"/>
</dbReference>
<evidence type="ECO:0000259" key="1">
    <source>
        <dbReference type="Pfam" id="PF00326"/>
    </source>
</evidence>
<feature type="domain" description="Peptidase S9 prolyl oligopeptidase catalytic" evidence="1">
    <location>
        <begin position="564"/>
        <end position="770"/>
    </location>
</feature>
<dbReference type="InterPro" id="IPR050278">
    <property type="entry name" value="Serine_Prot_S9B/DPPIV"/>
</dbReference>
<dbReference type="Pfam" id="PF00326">
    <property type="entry name" value="Peptidase_S9"/>
    <property type="match status" value="1"/>
</dbReference>
<dbReference type="SUPFAM" id="SSF53474">
    <property type="entry name" value="alpha/beta-Hydrolases"/>
    <property type="match status" value="1"/>
</dbReference>
<dbReference type="InterPro" id="IPR029058">
    <property type="entry name" value="AB_hydrolase_fold"/>
</dbReference>
<name>A0A4Q5DV73_9BACE</name>